<organism evidence="5 6">
    <name type="scientific">Paspalum notatum var. saurae</name>
    <dbReference type="NCBI Taxonomy" id="547442"/>
    <lineage>
        <taxon>Eukaryota</taxon>
        <taxon>Viridiplantae</taxon>
        <taxon>Streptophyta</taxon>
        <taxon>Embryophyta</taxon>
        <taxon>Tracheophyta</taxon>
        <taxon>Spermatophyta</taxon>
        <taxon>Magnoliopsida</taxon>
        <taxon>Liliopsida</taxon>
        <taxon>Poales</taxon>
        <taxon>Poaceae</taxon>
        <taxon>PACMAD clade</taxon>
        <taxon>Panicoideae</taxon>
        <taxon>Andropogonodae</taxon>
        <taxon>Paspaleae</taxon>
        <taxon>Paspalinae</taxon>
        <taxon>Paspalum</taxon>
    </lineage>
</organism>
<evidence type="ECO:0000256" key="3">
    <source>
        <dbReference type="SAM" id="MobiDB-lite"/>
    </source>
</evidence>
<accession>A0AAQ3TN23</accession>
<feature type="domain" description="BHLH" evidence="4">
    <location>
        <begin position="621"/>
        <end position="670"/>
    </location>
</feature>
<evidence type="ECO:0000313" key="5">
    <source>
        <dbReference type="EMBL" id="WVZ74237.1"/>
    </source>
</evidence>
<name>A0AAQ3TN23_PASNO</name>
<feature type="region of interest" description="Disordered" evidence="3">
    <location>
        <begin position="617"/>
        <end position="636"/>
    </location>
</feature>
<dbReference type="PROSITE" id="PS50888">
    <property type="entry name" value="BHLH"/>
    <property type="match status" value="1"/>
</dbReference>
<dbReference type="Proteomes" id="UP001341281">
    <property type="component" value="Chromosome 05"/>
</dbReference>
<proteinExistence type="predicted"/>
<dbReference type="EMBL" id="CP144749">
    <property type="protein sequence ID" value="WVZ74237.1"/>
    <property type="molecule type" value="Genomic_DNA"/>
</dbReference>
<dbReference type="PANTHER" id="PTHR46196">
    <property type="entry name" value="TRANSCRIPTION FACTOR BHLH155-LIKE ISOFORM X1-RELATED"/>
    <property type="match status" value="1"/>
</dbReference>
<keyword evidence="6" id="KW-1185">Reference proteome</keyword>
<evidence type="ECO:0000256" key="2">
    <source>
        <dbReference type="ARBA" id="ARBA00023163"/>
    </source>
</evidence>
<dbReference type="GO" id="GO:0046983">
    <property type="term" value="F:protein dimerization activity"/>
    <property type="evidence" value="ECO:0007669"/>
    <property type="project" value="InterPro"/>
</dbReference>
<dbReference type="InterPro" id="IPR025610">
    <property type="entry name" value="MYC/MYB_N"/>
</dbReference>
<evidence type="ECO:0000256" key="1">
    <source>
        <dbReference type="ARBA" id="ARBA00023015"/>
    </source>
</evidence>
<evidence type="ECO:0000259" key="4">
    <source>
        <dbReference type="PROSITE" id="PS50888"/>
    </source>
</evidence>
<dbReference type="GO" id="GO:0003700">
    <property type="term" value="F:DNA-binding transcription factor activity"/>
    <property type="evidence" value="ECO:0007669"/>
    <property type="project" value="InterPro"/>
</dbReference>
<dbReference type="Pfam" id="PF14215">
    <property type="entry name" value="bHLH-MYC_N"/>
    <property type="match status" value="1"/>
</dbReference>
<protein>
    <recommendedName>
        <fullName evidence="4">BHLH domain-containing protein</fullName>
    </recommendedName>
</protein>
<dbReference type="AlphaFoldDB" id="A0AAQ3TN23"/>
<reference evidence="5 6" key="1">
    <citation type="submission" date="2024-02" db="EMBL/GenBank/DDBJ databases">
        <title>High-quality chromosome-scale genome assembly of Pensacola bahiagrass (Paspalum notatum Flugge var. saurae).</title>
        <authorList>
            <person name="Vega J.M."/>
            <person name="Podio M."/>
            <person name="Orjuela J."/>
            <person name="Siena L.A."/>
            <person name="Pessino S.C."/>
            <person name="Combes M.C."/>
            <person name="Mariac C."/>
            <person name="Albertini E."/>
            <person name="Pupilli F."/>
            <person name="Ortiz J.P.A."/>
            <person name="Leblanc O."/>
        </authorList>
    </citation>
    <scope>NUCLEOTIDE SEQUENCE [LARGE SCALE GENOMIC DNA]</scope>
    <source>
        <strain evidence="5">R1</strain>
        <tissue evidence="5">Leaf</tissue>
    </source>
</reference>
<dbReference type="InterPro" id="IPR043561">
    <property type="entry name" value="LHW-like"/>
</dbReference>
<keyword evidence="1" id="KW-0805">Transcription regulation</keyword>
<dbReference type="PANTHER" id="PTHR46196:SF2">
    <property type="entry name" value="TRANSCRIPTION FACTOR BHLH157"/>
    <property type="match status" value="1"/>
</dbReference>
<gene>
    <name evidence="5" type="ORF">U9M48_022447</name>
</gene>
<keyword evidence="2" id="KW-0804">Transcription</keyword>
<evidence type="ECO:0000313" key="6">
    <source>
        <dbReference type="Proteomes" id="UP001341281"/>
    </source>
</evidence>
<sequence length="845" mass="92733">MAAEALAALCRAGGWSYAAIWRSDRRDPRDHMHIFLPYLCLSAATCKPAYLYPLLTIGEWHCEDEARKVVEKMVNQVHVVGEGVIGRALISGEHKWISDDTPFGLSHITDADNLGLCQGYTWWQHQFLSGIKTIALVPIPAFGVAQFGSMQKVRMLVSESNFHMILTEKVIPMIMESSFWLLRTTLHHNVYTFSWKLKISHLQVSESVEFLDQVRSAVFLKGSLTWHPSTKDVQKDTFTHNPQFQLDSPSTTEGLVHIKAEPENTRLLANTISVDSLKNFAIASSNHSLCSFNGFTSNGSFSGLNPHIVAMPVNSKSISNVKVFQSDSNLRHNNVSEHALQIESSKQSGSSLASVATSLTNLPRIERELSCTPNKLRYCLQSEKSSSLLDSYSTDTELKPTLFDNDTLFVQSDVIQERGATGSSSHACEFDELSNERWGEAAAGAIKPIIEGDNGNNGFLESTTFDPTMHDWCDETALVAGNTSHFPAAATNPVAGQSSSNPLSVDTGLFSESTFEELLGFDSNVGSVMASTDPLAGFFSGCRLPSYNLQDSFSLCSAQVPPLIPPSISFKSENVPVGSSKATLMSLQNLSVGDCGSLNTADSMVSQVKKPEEVKVVKKRARPGESMRPRPKDRQQIQERVKELREIVPNSAKCSIDALLDRTIKHMLFLQSVTKYAEKIKQADEPKMISKDSVLNDNSNGVVLKDDASGASNGGATWAYEVAGQTMVCPIIVEDLAPPGQMLVEMLCEERGFFLEIADTIRGFGLTILKGLMELRDGKIMARFLVEANKNVTRMDIFLSLVQLLQQNSLNRSSDQLTKVINNGIPSFAEYQQSPVSIPVGLAGR</sequence>
<dbReference type="InterPro" id="IPR011598">
    <property type="entry name" value="bHLH_dom"/>
</dbReference>
<dbReference type="Pfam" id="PF23176">
    <property type="entry name" value="bHLH_LHW"/>
    <property type="match status" value="1"/>
</dbReference>